<proteinExistence type="predicted"/>
<accession>L0DV99</accession>
<evidence type="ECO:0000313" key="2">
    <source>
        <dbReference type="Proteomes" id="UP000010809"/>
    </source>
</evidence>
<dbReference type="HOGENOM" id="CLU_3297908_0_0_6"/>
<organism evidence="1 2">
    <name type="scientific">Thioalkalivibrio nitratireducens (strain DSM 14787 / UNIQEM 213 / ALEN2)</name>
    <dbReference type="NCBI Taxonomy" id="1255043"/>
    <lineage>
        <taxon>Bacteria</taxon>
        <taxon>Pseudomonadati</taxon>
        <taxon>Pseudomonadota</taxon>
        <taxon>Gammaproteobacteria</taxon>
        <taxon>Chromatiales</taxon>
        <taxon>Ectothiorhodospiraceae</taxon>
        <taxon>Thioalkalivibrio</taxon>
    </lineage>
</organism>
<sequence>MLDYADDGVLVGIDVQHASQRADIRTLTVLHLPMAEIHAA</sequence>
<dbReference type="EMBL" id="CP003989">
    <property type="protein sequence ID" value="AGA32927.1"/>
    <property type="molecule type" value="Genomic_DNA"/>
</dbReference>
<evidence type="ECO:0000313" key="1">
    <source>
        <dbReference type="EMBL" id="AGA32927.1"/>
    </source>
</evidence>
<reference evidence="1" key="1">
    <citation type="submission" date="2015-12" db="EMBL/GenBank/DDBJ databases">
        <authorList>
            <person name="Tikhonova T.V."/>
            <person name="Pavlov A.R."/>
            <person name="Beletsky A.V."/>
            <person name="Mardanov A.V."/>
            <person name="Sorokin D.Y."/>
            <person name="Ravin N.V."/>
            <person name="Popov V.O."/>
        </authorList>
    </citation>
    <scope>NUCLEOTIDE SEQUENCE</scope>
    <source>
        <strain evidence="1">DSM 14787</strain>
    </source>
</reference>
<dbReference type="KEGG" id="tni:TVNIR_1254"/>
<dbReference type="RefSeq" id="WP_015258064.1">
    <property type="nucleotide sequence ID" value="NC_019902.2"/>
</dbReference>
<evidence type="ECO:0008006" key="3">
    <source>
        <dbReference type="Google" id="ProtNLM"/>
    </source>
</evidence>
<dbReference type="PATRIC" id="fig|1255043.3.peg.1267"/>
<keyword evidence="2" id="KW-1185">Reference proteome</keyword>
<protein>
    <recommendedName>
        <fullName evidence="3">DUF2283 domain-containing protein</fullName>
    </recommendedName>
</protein>
<dbReference type="Proteomes" id="UP000010809">
    <property type="component" value="Chromosome"/>
</dbReference>
<dbReference type="AlphaFoldDB" id="L0DV99"/>
<name>L0DV99_THIND</name>
<gene>
    <name evidence="1" type="ordered locus">TVNIR_1254</name>
</gene>